<reference evidence="1" key="1">
    <citation type="submission" date="2020-05" db="EMBL/GenBank/DDBJ databases">
        <title>Large-scale comparative analyses of tick genomes elucidate their genetic diversity and vector capacities.</title>
        <authorList>
            <person name="Jia N."/>
            <person name="Wang J."/>
            <person name="Shi W."/>
            <person name="Du L."/>
            <person name="Sun Y."/>
            <person name="Zhan W."/>
            <person name="Jiang J."/>
            <person name="Wang Q."/>
            <person name="Zhang B."/>
            <person name="Ji P."/>
            <person name="Sakyi L.B."/>
            <person name="Cui X."/>
            <person name="Yuan T."/>
            <person name="Jiang B."/>
            <person name="Yang W."/>
            <person name="Lam T.T.-Y."/>
            <person name="Chang Q."/>
            <person name="Ding S."/>
            <person name="Wang X."/>
            <person name="Zhu J."/>
            <person name="Ruan X."/>
            <person name="Zhao L."/>
            <person name="Wei J."/>
            <person name="Que T."/>
            <person name="Du C."/>
            <person name="Cheng J."/>
            <person name="Dai P."/>
            <person name="Han X."/>
            <person name="Huang E."/>
            <person name="Gao Y."/>
            <person name="Liu J."/>
            <person name="Shao H."/>
            <person name="Ye R."/>
            <person name="Li L."/>
            <person name="Wei W."/>
            <person name="Wang X."/>
            <person name="Wang C."/>
            <person name="Yang T."/>
            <person name="Huo Q."/>
            <person name="Li W."/>
            <person name="Guo W."/>
            <person name="Chen H."/>
            <person name="Zhou L."/>
            <person name="Ni X."/>
            <person name="Tian J."/>
            <person name="Zhou Y."/>
            <person name="Sheng Y."/>
            <person name="Liu T."/>
            <person name="Pan Y."/>
            <person name="Xia L."/>
            <person name="Li J."/>
            <person name="Zhao F."/>
            <person name="Cao W."/>
        </authorList>
    </citation>
    <scope>NUCLEOTIDE SEQUENCE</scope>
    <source>
        <strain evidence="1">Dsil-2018</strain>
    </source>
</reference>
<organism evidence="1 2">
    <name type="scientific">Dermacentor silvarum</name>
    <name type="common">Tick</name>
    <dbReference type="NCBI Taxonomy" id="543639"/>
    <lineage>
        <taxon>Eukaryota</taxon>
        <taxon>Metazoa</taxon>
        <taxon>Ecdysozoa</taxon>
        <taxon>Arthropoda</taxon>
        <taxon>Chelicerata</taxon>
        <taxon>Arachnida</taxon>
        <taxon>Acari</taxon>
        <taxon>Parasitiformes</taxon>
        <taxon>Ixodida</taxon>
        <taxon>Ixodoidea</taxon>
        <taxon>Ixodidae</taxon>
        <taxon>Rhipicephalinae</taxon>
        <taxon>Dermacentor</taxon>
    </lineage>
</organism>
<evidence type="ECO:0000313" key="1">
    <source>
        <dbReference type="EMBL" id="KAH7970288.1"/>
    </source>
</evidence>
<dbReference type="EMBL" id="CM023480">
    <property type="protein sequence ID" value="KAH7970288.1"/>
    <property type="molecule type" value="Genomic_DNA"/>
</dbReference>
<accession>A0ACB8DHY6</accession>
<keyword evidence="2" id="KW-1185">Reference proteome</keyword>
<comment type="caution">
    <text evidence="1">The sequence shown here is derived from an EMBL/GenBank/DDBJ whole genome shotgun (WGS) entry which is preliminary data.</text>
</comment>
<proteinExistence type="predicted"/>
<name>A0ACB8DHY6_DERSI</name>
<protein>
    <submittedName>
        <fullName evidence="1">Uncharacterized protein</fullName>
    </submittedName>
</protein>
<gene>
    <name evidence="1" type="ORF">HPB49_002263</name>
</gene>
<dbReference type="Proteomes" id="UP000821865">
    <property type="component" value="Chromosome 11"/>
</dbReference>
<sequence length="61" mass="7098">MHFSAYARGLDKPERLRYEEKVRLCGGVDPLELKDAELQRDVGLLPRVDFTDIKDYILCTE</sequence>
<evidence type="ECO:0000313" key="2">
    <source>
        <dbReference type="Proteomes" id="UP000821865"/>
    </source>
</evidence>